<dbReference type="GO" id="GO:0006189">
    <property type="term" value="P:'de novo' IMP biosynthetic process"/>
    <property type="evidence" value="ECO:0007669"/>
    <property type="project" value="UniProtKB-UniPathway"/>
</dbReference>
<evidence type="ECO:0000256" key="7">
    <source>
        <dbReference type="ARBA" id="ARBA00022962"/>
    </source>
</evidence>
<evidence type="ECO:0000256" key="4">
    <source>
        <dbReference type="ARBA" id="ARBA00022676"/>
    </source>
</evidence>
<sequence>MCGILGIVYNDKNKFVNQSLVDGLTVLQHRGQESAGIATIHENRFHIYKNRGLVSEVFNQENVLNLKGNIGIGHVRYPTSGTTSIYESHPLYTNAPYGIALVHNGNITNTKEIMDVMITNNRHINTNSDSELLLNVFAEELSRKKLSNINEFDIYDSVRALMRICKGGFSVIMLINRVGLVAFRDPCGIRPLCFGKNENGDYAFASESVAIDALSSNFKLVRDILPGECLYINSNNYELSAQQVSETHIYKPCLFEYIYFARPDSTIDRISVYESRIKMGEKLANKIIKEFPENDIDVVIPIPETSRISALEISKILNKPYKEGFIKNRYIARTFILPGQEIRKKTVKLKLNTIKSIFKDKNVLIVDDSIVRGTTSTELINLAKTAGAKKIYFASAAPIVKYPNVYGIDIPTSKELIANNKNEIEIAKSIGADKIFYNDLDDVIESCLNSIPKYDNNHNSCPKELETSCFNGYYITGNIDAEYLNELELKRK</sequence>
<evidence type="ECO:0000256" key="3">
    <source>
        <dbReference type="ARBA" id="ARBA00011941"/>
    </source>
</evidence>
<dbReference type="CDD" id="cd00715">
    <property type="entry name" value="GPATase_N"/>
    <property type="match status" value="1"/>
</dbReference>
<dbReference type="UniPathway" id="UPA00074">
    <property type="reaction ID" value="UER00124"/>
</dbReference>
<dbReference type="InterPro" id="IPR005854">
    <property type="entry name" value="PurF"/>
</dbReference>
<evidence type="ECO:0000256" key="5">
    <source>
        <dbReference type="ARBA" id="ARBA00022679"/>
    </source>
</evidence>
<keyword evidence="5" id="KW-0808">Transferase</keyword>
<dbReference type="PROSITE" id="PS51278">
    <property type="entry name" value="GATASE_TYPE_2"/>
    <property type="match status" value="1"/>
</dbReference>
<evidence type="ECO:0000256" key="1">
    <source>
        <dbReference type="ARBA" id="ARBA00005209"/>
    </source>
</evidence>
<comment type="pathway">
    <text evidence="1">Purine metabolism; IMP biosynthesis via de novo pathway; N(1)-(5-phospho-D-ribosyl)glycinamide from 5-phospho-alpha-D-ribose 1-diphosphate: step 1/2.</text>
</comment>
<feature type="domain" description="Glutamine amidotransferase type-2" evidence="8">
    <location>
        <begin position="2"/>
        <end position="235"/>
    </location>
</feature>
<dbReference type="SUPFAM" id="SSF56235">
    <property type="entry name" value="N-terminal nucleophile aminohydrolases (Ntn hydrolases)"/>
    <property type="match status" value="1"/>
</dbReference>
<keyword evidence="7" id="KW-0315">Glutamine amidotransferase</keyword>
<dbReference type="AlphaFoldDB" id="A0A6C0DKL0"/>
<accession>A0A6C0DKL0</accession>
<organism evidence="9">
    <name type="scientific">viral metagenome</name>
    <dbReference type="NCBI Taxonomy" id="1070528"/>
    <lineage>
        <taxon>unclassified sequences</taxon>
        <taxon>metagenomes</taxon>
        <taxon>organismal metagenomes</taxon>
    </lineage>
</organism>
<dbReference type="CDD" id="cd06223">
    <property type="entry name" value="PRTases_typeI"/>
    <property type="match status" value="1"/>
</dbReference>
<evidence type="ECO:0000256" key="6">
    <source>
        <dbReference type="ARBA" id="ARBA00022755"/>
    </source>
</evidence>
<dbReference type="Pfam" id="PF00156">
    <property type="entry name" value="Pribosyltran"/>
    <property type="match status" value="1"/>
</dbReference>
<evidence type="ECO:0000259" key="8">
    <source>
        <dbReference type="PROSITE" id="PS51278"/>
    </source>
</evidence>
<dbReference type="InterPro" id="IPR000836">
    <property type="entry name" value="PRTase_dom"/>
</dbReference>
<dbReference type="HAMAP" id="MF_01931">
    <property type="entry name" value="PurF"/>
    <property type="match status" value="1"/>
</dbReference>
<evidence type="ECO:0000256" key="2">
    <source>
        <dbReference type="ARBA" id="ARBA00010138"/>
    </source>
</evidence>
<dbReference type="InterPro" id="IPR029057">
    <property type="entry name" value="PRTase-like"/>
</dbReference>
<dbReference type="InterPro" id="IPR029055">
    <property type="entry name" value="Ntn_hydrolases_N"/>
</dbReference>
<reference evidence="9" key="1">
    <citation type="journal article" date="2020" name="Nature">
        <title>Giant virus diversity and host interactions through global metagenomics.</title>
        <authorList>
            <person name="Schulz F."/>
            <person name="Roux S."/>
            <person name="Paez-Espino D."/>
            <person name="Jungbluth S."/>
            <person name="Walsh D.A."/>
            <person name="Denef V.J."/>
            <person name="McMahon K.D."/>
            <person name="Konstantinidis K.T."/>
            <person name="Eloe-Fadrosh E.A."/>
            <person name="Kyrpides N.C."/>
            <person name="Woyke T."/>
        </authorList>
    </citation>
    <scope>NUCLEOTIDE SEQUENCE</scope>
    <source>
        <strain evidence="9">GVMAG-M-3300023174-24</strain>
    </source>
</reference>
<dbReference type="PANTHER" id="PTHR11907">
    <property type="entry name" value="AMIDOPHOSPHORIBOSYLTRANSFERASE"/>
    <property type="match status" value="1"/>
</dbReference>
<dbReference type="Pfam" id="PF13522">
    <property type="entry name" value="GATase_6"/>
    <property type="match status" value="1"/>
</dbReference>
<dbReference type="InterPro" id="IPR017932">
    <property type="entry name" value="GATase_2_dom"/>
</dbReference>
<comment type="similarity">
    <text evidence="2">In the C-terminal section; belongs to the purine/pyrimidine phosphoribosyltransferase family.</text>
</comment>
<dbReference type="Gene3D" id="3.60.20.10">
    <property type="entry name" value="Glutamine Phosphoribosylpyrophosphate, subunit 1, domain 1"/>
    <property type="match status" value="1"/>
</dbReference>
<dbReference type="NCBIfam" id="TIGR01134">
    <property type="entry name" value="purF"/>
    <property type="match status" value="1"/>
</dbReference>
<dbReference type="InterPro" id="IPR035584">
    <property type="entry name" value="PurF_N"/>
</dbReference>
<keyword evidence="6" id="KW-0658">Purine biosynthesis</keyword>
<name>A0A6C0DKL0_9ZZZZ</name>
<dbReference type="PIRSF" id="PIRSF000485">
    <property type="entry name" value="Amd_phspho_trans"/>
    <property type="match status" value="1"/>
</dbReference>
<dbReference type="EC" id="2.4.2.14" evidence="3"/>
<protein>
    <recommendedName>
        <fullName evidence="3">amidophosphoribosyltransferase</fullName>
        <ecNumber evidence="3">2.4.2.14</ecNumber>
    </recommendedName>
</protein>
<dbReference type="GO" id="GO:0009113">
    <property type="term" value="P:purine nucleobase biosynthetic process"/>
    <property type="evidence" value="ECO:0007669"/>
    <property type="project" value="InterPro"/>
</dbReference>
<keyword evidence="4" id="KW-0328">Glycosyltransferase</keyword>
<evidence type="ECO:0000313" key="9">
    <source>
        <dbReference type="EMBL" id="QHT17468.1"/>
    </source>
</evidence>
<dbReference type="EMBL" id="MN739636">
    <property type="protein sequence ID" value="QHT17468.1"/>
    <property type="molecule type" value="Genomic_DNA"/>
</dbReference>
<proteinExistence type="inferred from homology"/>
<dbReference type="GO" id="GO:0004044">
    <property type="term" value="F:amidophosphoribosyltransferase activity"/>
    <property type="evidence" value="ECO:0007669"/>
    <property type="project" value="UniProtKB-EC"/>
</dbReference>
<dbReference type="SUPFAM" id="SSF53271">
    <property type="entry name" value="PRTase-like"/>
    <property type="match status" value="1"/>
</dbReference>
<dbReference type="Gene3D" id="3.40.50.2020">
    <property type="match status" value="1"/>
</dbReference>